<keyword evidence="1" id="KW-0472">Membrane</keyword>
<keyword evidence="1" id="KW-0812">Transmembrane</keyword>
<name>A0A1E3X5R5_9BACT</name>
<dbReference type="EMBL" id="MAYW01000161">
    <property type="protein sequence ID" value="ODS30922.1"/>
    <property type="molecule type" value="Genomic_DNA"/>
</dbReference>
<proteinExistence type="predicted"/>
<feature type="transmembrane region" description="Helical" evidence="1">
    <location>
        <begin position="349"/>
        <end position="371"/>
    </location>
</feature>
<evidence type="ECO:0000313" key="2">
    <source>
        <dbReference type="EMBL" id="ODS30922.1"/>
    </source>
</evidence>
<evidence type="ECO:0000256" key="1">
    <source>
        <dbReference type="SAM" id="Phobius"/>
    </source>
</evidence>
<dbReference type="Proteomes" id="UP000094056">
    <property type="component" value="Unassembled WGS sequence"/>
</dbReference>
<protein>
    <submittedName>
        <fullName evidence="2">Uncharacterized protein</fullName>
    </submittedName>
</protein>
<gene>
    <name evidence="2" type="ORF">SCARUB_03961</name>
</gene>
<comment type="caution">
    <text evidence="2">The sequence shown here is derived from an EMBL/GenBank/DDBJ whole genome shotgun (WGS) entry which is preliminary data.</text>
</comment>
<reference evidence="2 3" key="1">
    <citation type="submission" date="2016-07" db="EMBL/GenBank/DDBJ databases">
        <title>Draft genome of Scalindua rubra, obtained from a brine-seawater interface in the Red Sea, sheds light on salt adaptation in anammox bacteria.</title>
        <authorList>
            <person name="Speth D.R."/>
            <person name="Lagkouvardos I."/>
            <person name="Wang Y."/>
            <person name="Qian P.-Y."/>
            <person name="Dutilh B.E."/>
            <person name="Jetten M.S."/>
        </authorList>
    </citation>
    <scope>NUCLEOTIDE SEQUENCE [LARGE SCALE GENOMIC DNA]</scope>
    <source>
        <strain evidence="2">BSI-1</strain>
    </source>
</reference>
<sequence>MMKLRYLIMGLIVAILLIQHRDRLVGWNNKEIDVANMGKKAEYIAISLPQLQKAVKDAQSSGLTMDTDLKFLFGITEFKGISYKPLNGECVLFGISDKAMPPIDINDFVVALKEVFTNNVPGVTIDPEDPRDFGGLQRVKFFGKFTDQSQFGYTLFDCDYHLKRLAAAIIPTSVSDFKSYYELVLNEYKQEIKSCNGNMSPHEDSNRFWFYPTKPRFAKKGNTITVKEFGVQVLTEKQLINKSKGKIVNLKGQKSKHASSFANSFSNSYDEIAAVHSRYKKLKSLFNVTTVLRLMYYEKIALKNVDYFLSGYQVPSYETPDTVDGINLTRNLSHPINNYPYSEECIHTLYFSGGCLWNCLLLSLIFLRIGYGYCRN</sequence>
<organism evidence="2 3">
    <name type="scientific">Candidatus Scalindua rubra</name>
    <dbReference type="NCBI Taxonomy" id="1872076"/>
    <lineage>
        <taxon>Bacteria</taxon>
        <taxon>Pseudomonadati</taxon>
        <taxon>Planctomycetota</taxon>
        <taxon>Candidatus Brocadiia</taxon>
        <taxon>Candidatus Brocadiales</taxon>
        <taxon>Candidatus Scalinduaceae</taxon>
        <taxon>Candidatus Scalindua</taxon>
    </lineage>
</organism>
<evidence type="ECO:0000313" key="3">
    <source>
        <dbReference type="Proteomes" id="UP000094056"/>
    </source>
</evidence>
<dbReference type="AlphaFoldDB" id="A0A1E3X5R5"/>
<keyword evidence="1" id="KW-1133">Transmembrane helix</keyword>
<accession>A0A1E3X5R5</accession>